<evidence type="ECO:0000259" key="6">
    <source>
        <dbReference type="PROSITE" id="PS50977"/>
    </source>
</evidence>
<evidence type="ECO:0000256" key="1">
    <source>
        <dbReference type="ARBA" id="ARBA00022679"/>
    </source>
</evidence>
<feature type="domain" description="N-acetyltransferase" evidence="7">
    <location>
        <begin position="257"/>
        <end position="412"/>
    </location>
</feature>
<evidence type="ECO:0000256" key="3">
    <source>
        <dbReference type="ARBA" id="ARBA00023315"/>
    </source>
</evidence>
<dbReference type="InterPro" id="IPR016181">
    <property type="entry name" value="Acyl_CoA_acyltransferase"/>
</dbReference>
<dbReference type="PROSITE" id="PS51186">
    <property type="entry name" value="GNAT"/>
    <property type="match status" value="1"/>
</dbReference>
<dbReference type="Gene3D" id="1.10.357.10">
    <property type="entry name" value="Tetracycline Repressor, domain 2"/>
    <property type="match status" value="1"/>
</dbReference>
<feature type="domain" description="HTH tetR-type" evidence="6">
    <location>
        <begin position="24"/>
        <end position="84"/>
    </location>
</feature>
<evidence type="ECO:0000313" key="9">
    <source>
        <dbReference type="Proteomes" id="UP001595850"/>
    </source>
</evidence>
<dbReference type="PANTHER" id="PTHR43072">
    <property type="entry name" value="N-ACETYLTRANSFERASE"/>
    <property type="match status" value="1"/>
</dbReference>
<dbReference type="InterPro" id="IPR001647">
    <property type="entry name" value="HTH_TetR"/>
</dbReference>
<evidence type="ECO:0000256" key="5">
    <source>
        <dbReference type="SAM" id="MobiDB-lite"/>
    </source>
</evidence>
<proteinExistence type="predicted"/>
<dbReference type="Pfam" id="PF00440">
    <property type="entry name" value="TetR_N"/>
    <property type="match status" value="1"/>
</dbReference>
<evidence type="ECO:0000256" key="2">
    <source>
        <dbReference type="ARBA" id="ARBA00023125"/>
    </source>
</evidence>
<dbReference type="PROSITE" id="PS50977">
    <property type="entry name" value="HTH_TETR_2"/>
    <property type="match status" value="1"/>
</dbReference>
<dbReference type="InterPro" id="IPR000182">
    <property type="entry name" value="GNAT_dom"/>
</dbReference>
<dbReference type="Proteomes" id="UP001595850">
    <property type="component" value="Unassembled WGS sequence"/>
</dbReference>
<gene>
    <name evidence="8" type="ORF">ACFOWE_12095</name>
</gene>
<evidence type="ECO:0000259" key="7">
    <source>
        <dbReference type="PROSITE" id="PS51186"/>
    </source>
</evidence>
<dbReference type="RefSeq" id="WP_377287365.1">
    <property type="nucleotide sequence ID" value="NZ_JBHSBM010000016.1"/>
</dbReference>
<dbReference type="InterPro" id="IPR009057">
    <property type="entry name" value="Homeodomain-like_sf"/>
</dbReference>
<keyword evidence="2 4" id="KW-0238">DNA-binding</keyword>
<dbReference type="PANTHER" id="PTHR43072:SF23">
    <property type="entry name" value="UPF0039 PROTEIN C11D3.02C"/>
    <property type="match status" value="1"/>
</dbReference>
<feature type="DNA-binding region" description="H-T-H motif" evidence="4">
    <location>
        <begin position="47"/>
        <end position="66"/>
    </location>
</feature>
<evidence type="ECO:0000256" key="4">
    <source>
        <dbReference type="PROSITE-ProRule" id="PRU00335"/>
    </source>
</evidence>
<comment type="caution">
    <text evidence="8">The sequence shown here is derived from an EMBL/GenBank/DDBJ whole genome shotgun (WGS) entry which is preliminary data.</text>
</comment>
<dbReference type="SUPFAM" id="SSF55729">
    <property type="entry name" value="Acyl-CoA N-acyltransferases (Nat)"/>
    <property type="match status" value="1"/>
</dbReference>
<keyword evidence="1 8" id="KW-0808">Transferase</keyword>
<keyword evidence="3 8" id="KW-0012">Acyltransferase</keyword>
<evidence type="ECO:0000313" key="8">
    <source>
        <dbReference type="EMBL" id="MFC4059043.1"/>
    </source>
</evidence>
<reference evidence="9" key="1">
    <citation type="journal article" date="2019" name="Int. J. Syst. Evol. Microbiol.">
        <title>The Global Catalogue of Microorganisms (GCM) 10K type strain sequencing project: providing services to taxonomists for standard genome sequencing and annotation.</title>
        <authorList>
            <consortium name="The Broad Institute Genomics Platform"/>
            <consortium name="The Broad Institute Genome Sequencing Center for Infectious Disease"/>
            <person name="Wu L."/>
            <person name="Ma J."/>
        </authorList>
    </citation>
    <scope>NUCLEOTIDE SEQUENCE [LARGE SCALE GENOMIC DNA]</scope>
    <source>
        <strain evidence="9">TBRC 4489</strain>
    </source>
</reference>
<dbReference type="GO" id="GO:0016746">
    <property type="term" value="F:acyltransferase activity"/>
    <property type="evidence" value="ECO:0007669"/>
    <property type="project" value="UniProtKB-KW"/>
</dbReference>
<dbReference type="PRINTS" id="PR00455">
    <property type="entry name" value="HTHTETR"/>
</dbReference>
<protein>
    <submittedName>
        <fullName evidence="8">GNAT family N-acetyltransferase</fullName>
        <ecNumber evidence="8">2.3.1.-</ecNumber>
    </submittedName>
</protein>
<dbReference type="EMBL" id="JBHSBM010000016">
    <property type="protein sequence ID" value="MFC4059043.1"/>
    <property type="molecule type" value="Genomic_DNA"/>
</dbReference>
<accession>A0ABV8I4F2</accession>
<dbReference type="Pfam" id="PF00583">
    <property type="entry name" value="Acetyltransf_1"/>
    <property type="match status" value="1"/>
</dbReference>
<dbReference type="Gene3D" id="3.40.630.30">
    <property type="match status" value="1"/>
</dbReference>
<organism evidence="8 9">
    <name type="scientific">Planomonospora corallina</name>
    <dbReference type="NCBI Taxonomy" id="1806052"/>
    <lineage>
        <taxon>Bacteria</taxon>
        <taxon>Bacillati</taxon>
        <taxon>Actinomycetota</taxon>
        <taxon>Actinomycetes</taxon>
        <taxon>Streptosporangiales</taxon>
        <taxon>Streptosporangiaceae</taxon>
        <taxon>Planomonospora</taxon>
    </lineage>
</organism>
<feature type="region of interest" description="Disordered" evidence="5">
    <location>
        <begin position="1"/>
        <end position="24"/>
    </location>
</feature>
<sequence length="420" mass="44789">MSETPPGRAVRSSGKEDGRSARARATRARIVAAATELFTTAGYTTTSITAIAARAGVSEQTVYYAFGTKRAVLTAALDQAVAGDDEPVPTLERPWVRDALADPEPLGQIRRQVTGAGEIHLRAAPLLDVVRSAAATDSDLAEVWAVNIRQRLTVLEVLMGALARKTPLRDGLDPAAAADIALVILSPETYNLLVSRRRWGHLRWREWAVDSLARLLTTLPPAPAPEPAPGRGALTARDATAVRRGSPPAGPPAPAGLVVRPMHDDDAEQVLAIYQAGLDGGQASLETAAPGWQDFTAGRPARLRFVAADAATGEVTGWVAASAVSSRRVYAGVVEHSVYVHPRHQGRGVGRALLEALIAACEEAGIWTIQSGVFPENAPSLRLHEALGFRVVGVRERVGRHRGVWRDVVLLERRSTVVGR</sequence>
<name>A0ABV8I4F2_9ACTN</name>
<dbReference type="SUPFAM" id="SSF46689">
    <property type="entry name" value="Homeodomain-like"/>
    <property type="match status" value="1"/>
</dbReference>
<dbReference type="CDD" id="cd04301">
    <property type="entry name" value="NAT_SF"/>
    <property type="match status" value="1"/>
</dbReference>
<keyword evidence="9" id="KW-1185">Reference proteome</keyword>
<dbReference type="EC" id="2.3.1.-" evidence="8"/>